<dbReference type="SMART" id="SM00347">
    <property type="entry name" value="HTH_MARR"/>
    <property type="match status" value="1"/>
</dbReference>
<reference evidence="3 4" key="1">
    <citation type="submission" date="2017-03" db="EMBL/GenBank/DDBJ databases">
        <title>Genome analysis of strain PAMC 26510.</title>
        <authorList>
            <person name="Oh H.-M."/>
            <person name="Yang J.-A."/>
        </authorList>
    </citation>
    <scope>NUCLEOTIDE SEQUENCE [LARGE SCALE GENOMIC DNA]</scope>
    <source>
        <strain evidence="3 4">PAMC 26510</strain>
    </source>
</reference>
<feature type="domain" description="N-acetyltransferase" evidence="2">
    <location>
        <begin position="140"/>
        <end position="288"/>
    </location>
</feature>
<dbReference type="PROSITE" id="PS50995">
    <property type="entry name" value="HTH_MARR_2"/>
    <property type="match status" value="1"/>
</dbReference>
<sequence length="288" mass="32065">MRKFQWFYTRHVWAPYELTEQSALSPTEWRVLFAVMHAGTTIAADLSRTLQINTGYLSRLLNDFERSGLIVRSPYAGDARSRHISLTPAGESVLAATSTHVRNNVSTALEAMTPDEGSQLMASMELVEKLLTLPQVSPRTTLRGPRPGDFGWIVESEAQLGVGSNATRRAREMRAARVVAEYLTAPDPTRNRCWIAEKEGVSAGAAMLISSPSSAVACITMLFVDPESGREGIDRRLLEACQEFAIESGYERIECVAGLYIEFAEPLLRGCGFQKQRDDETVWEKYLR</sequence>
<dbReference type="GO" id="GO:0016747">
    <property type="term" value="F:acyltransferase activity, transferring groups other than amino-acyl groups"/>
    <property type="evidence" value="ECO:0007669"/>
    <property type="project" value="InterPro"/>
</dbReference>
<dbReference type="InterPro" id="IPR000835">
    <property type="entry name" value="HTH_MarR-typ"/>
</dbReference>
<name>A0A242M3V9_CABSO</name>
<evidence type="ECO:0000259" key="1">
    <source>
        <dbReference type="PROSITE" id="PS50995"/>
    </source>
</evidence>
<protein>
    <submittedName>
        <fullName evidence="3">Transcriptional regulator, MarR family / Acetyltransferase (GNAT)</fullName>
    </submittedName>
</protein>
<evidence type="ECO:0000313" key="4">
    <source>
        <dbReference type="Proteomes" id="UP000194546"/>
    </source>
</evidence>
<dbReference type="Gene3D" id="3.40.630.30">
    <property type="match status" value="1"/>
</dbReference>
<dbReference type="Pfam" id="PF12802">
    <property type="entry name" value="MarR_2"/>
    <property type="match status" value="1"/>
</dbReference>
<dbReference type="Pfam" id="PF00583">
    <property type="entry name" value="Acetyltransf_1"/>
    <property type="match status" value="1"/>
</dbReference>
<organism evidence="3 4">
    <name type="scientific">Caballeronia sordidicola</name>
    <name type="common">Burkholderia sordidicola</name>
    <dbReference type="NCBI Taxonomy" id="196367"/>
    <lineage>
        <taxon>Bacteria</taxon>
        <taxon>Pseudomonadati</taxon>
        <taxon>Pseudomonadota</taxon>
        <taxon>Betaproteobacteria</taxon>
        <taxon>Burkholderiales</taxon>
        <taxon>Burkholderiaceae</taxon>
        <taxon>Caballeronia</taxon>
    </lineage>
</organism>
<dbReference type="SUPFAM" id="SSF55729">
    <property type="entry name" value="Acyl-CoA N-acyltransferases (Nat)"/>
    <property type="match status" value="1"/>
</dbReference>
<accession>A0A242M3V9</accession>
<evidence type="ECO:0000259" key="2">
    <source>
        <dbReference type="PROSITE" id="PS51186"/>
    </source>
</evidence>
<dbReference type="InterPro" id="IPR036388">
    <property type="entry name" value="WH-like_DNA-bd_sf"/>
</dbReference>
<dbReference type="PANTHER" id="PTHR33164:SF43">
    <property type="entry name" value="HTH-TYPE TRANSCRIPTIONAL REPRESSOR YETL"/>
    <property type="match status" value="1"/>
</dbReference>
<dbReference type="Gene3D" id="1.10.10.10">
    <property type="entry name" value="Winged helix-like DNA-binding domain superfamily/Winged helix DNA-binding domain"/>
    <property type="match status" value="1"/>
</dbReference>
<gene>
    <name evidence="3" type="ORF">PAMC26510_37185</name>
</gene>
<dbReference type="AlphaFoldDB" id="A0A242M3V9"/>
<feature type="domain" description="HTH marR-type" evidence="1">
    <location>
        <begin position="1"/>
        <end position="132"/>
    </location>
</feature>
<dbReference type="InterPro" id="IPR039422">
    <property type="entry name" value="MarR/SlyA-like"/>
</dbReference>
<dbReference type="PROSITE" id="PS51186">
    <property type="entry name" value="GNAT"/>
    <property type="match status" value="1"/>
</dbReference>
<dbReference type="CDD" id="cd04301">
    <property type="entry name" value="NAT_SF"/>
    <property type="match status" value="1"/>
</dbReference>
<dbReference type="EMBL" id="NBTY01000212">
    <property type="protein sequence ID" value="OTP65871.1"/>
    <property type="molecule type" value="Genomic_DNA"/>
</dbReference>
<dbReference type="InterPro" id="IPR000182">
    <property type="entry name" value="GNAT_dom"/>
</dbReference>
<keyword evidence="3" id="KW-0808">Transferase</keyword>
<dbReference type="InterPro" id="IPR016181">
    <property type="entry name" value="Acyl_CoA_acyltransferase"/>
</dbReference>
<dbReference type="Proteomes" id="UP000194546">
    <property type="component" value="Unassembled WGS sequence"/>
</dbReference>
<dbReference type="GO" id="GO:0003700">
    <property type="term" value="F:DNA-binding transcription factor activity"/>
    <property type="evidence" value="ECO:0007669"/>
    <property type="project" value="InterPro"/>
</dbReference>
<evidence type="ECO:0000313" key="3">
    <source>
        <dbReference type="EMBL" id="OTP65871.1"/>
    </source>
</evidence>
<dbReference type="SUPFAM" id="SSF46785">
    <property type="entry name" value="Winged helix' DNA-binding domain"/>
    <property type="match status" value="1"/>
</dbReference>
<dbReference type="InterPro" id="IPR036390">
    <property type="entry name" value="WH_DNA-bd_sf"/>
</dbReference>
<proteinExistence type="predicted"/>
<dbReference type="PANTHER" id="PTHR33164">
    <property type="entry name" value="TRANSCRIPTIONAL REGULATOR, MARR FAMILY"/>
    <property type="match status" value="1"/>
</dbReference>
<dbReference type="GO" id="GO:0006950">
    <property type="term" value="P:response to stress"/>
    <property type="evidence" value="ECO:0007669"/>
    <property type="project" value="TreeGrafter"/>
</dbReference>
<comment type="caution">
    <text evidence="3">The sequence shown here is derived from an EMBL/GenBank/DDBJ whole genome shotgun (WGS) entry which is preliminary data.</text>
</comment>